<feature type="transmembrane region" description="Helical" evidence="2">
    <location>
        <begin position="192"/>
        <end position="208"/>
    </location>
</feature>
<dbReference type="OrthoDB" id="8061645at2759"/>
<keyword evidence="2" id="KW-0472">Membrane</keyword>
<feature type="region of interest" description="Disordered" evidence="1">
    <location>
        <begin position="445"/>
        <end position="464"/>
    </location>
</feature>
<evidence type="ECO:0000313" key="4">
    <source>
        <dbReference type="Proteomes" id="UP000515160"/>
    </source>
</evidence>
<feature type="region of interest" description="Disordered" evidence="1">
    <location>
        <begin position="406"/>
        <end position="437"/>
    </location>
</feature>
<evidence type="ECO:0000313" key="5">
    <source>
        <dbReference type="RefSeq" id="XP_034114283.1"/>
    </source>
</evidence>
<evidence type="ECO:0000256" key="1">
    <source>
        <dbReference type="SAM" id="MobiDB-lite"/>
    </source>
</evidence>
<feature type="chain" id="PRO_5028319820" evidence="3">
    <location>
        <begin position="20"/>
        <end position="464"/>
    </location>
</feature>
<dbReference type="Proteomes" id="UP000515160">
    <property type="component" value="Chromosome 2R"/>
</dbReference>
<reference evidence="5" key="1">
    <citation type="submission" date="2025-08" db="UniProtKB">
        <authorList>
            <consortium name="RefSeq"/>
        </authorList>
    </citation>
    <scope>IDENTIFICATION</scope>
    <source>
        <strain evidence="5">15112-1751.03</strain>
        <tissue evidence="5">Whole Adult</tissue>
    </source>
</reference>
<proteinExistence type="predicted"/>
<feature type="transmembrane region" description="Helical" evidence="2">
    <location>
        <begin position="164"/>
        <end position="185"/>
    </location>
</feature>
<dbReference type="RefSeq" id="XP_034114283.1">
    <property type="nucleotide sequence ID" value="XM_034258392.2"/>
</dbReference>
<evidence type="ECO:0000256" key="3">
    <source>
        <dbReference type="SAM" id="SignalP"/>
    </source>
</evidence>
<organism evidence="4 5">
    <name type="scientific">Drosophila albomicans</name>
    <name type="common">Fruit fly</name>
    <dbReference type="NCBI Taxonomy" id="7291"/>
    <lineage>
        <taxon>Eukaryota</taxon>
        <taxon>Metazoa</taxon>
        <taxon>Ecdysozoa</taxon>
        <taxon>Arthropoda</taxon>
        <taxon>Hexapoda</taxon>
        <taxon>Insecta</taxon>
        <taxon>Pterygota</taxon>
        <taxon>Neoptera</taxon>
        <taxon>Endopterygota</taxon>
        <taxon>Diptera</taxon>
        <taxon>Brachycera</taxon>
        <taxon>Muscomorpha</taxon>
        <taxon>Ephydroidea</taxon>
        <taxon>Drosophilidae</taxon>
        <taxon>Drosophila</taxon>
    </lineage>
</organism>
<evidence type="ECO:0000256" key="2">
    <source>
        <dbReference type="SAM" id="Phobius"/>
    </source>
</evidence>
<accession>A0A6P8XMQ6</accession>
<keyword evidence="4" id="KW-1185">Reference proteome</keyword>
<protein>
    <submittedName>
        <fullName evidence="5">Uncharacterized protein LOC117574530</fullName>
    </submittedName>
</protein>
<dbReference type="AlphaFoldDB" id="A0A6P8XMQ6"/>
<dbReference type="GeneID" id="117574530"/>
<keyword evidence="3" id="KW-0732">Signal</keyword>
<keyword evidence="2" id="KW-1133">Transmembrane helix</keyword>
<name>A0A6P8XMQ6_DROAB</name>
<feature type="signal peptide" evidence="3">
    <location>
        <begin position="1"/>
        <end position="19"/>
    </location>
</feature>
<sequence>MRTNAIVSCLVLLFHNVCCTENTWVEPHDWTKLSPESFNHPTNTEDACLCQSPTEPKSIASVEDQLALIYFKKFVNSLFSRNKLQHSKSAQLFKRSLLFTLLPSQIEELEAAQDVRDIDIVLSQIMDKAKDLPLYTAEGDYGFSHQGMGVKALITDMYKDFVQLLRISEVKFLLAVLLSIAAGWLVRKRYRIPVFVIVIGGVFLYGYFHTYLECNRKMEVDAMLEVIDSHQEIDQSSWFSRLFGFISRETPEQIQKKRLIKSTKLIMPFCRPDHVFVIYTSDIFIKQIEMLLEKTTDTMTKLTNGLGFPYNLIAPIALVCMISYMLKLTFKYIISPKVWIQFMHRNPPPPVQATQQASLAGGSASDSLSGENLKMLLNVMNRAQLTTSESQAQLAVSGVQEVLEQLEAPPQSTSPSKKVKPSSKDTSSEQLNASSSFADIAQEAGFTVVDDNDDNDNDIHISKP</sequence>
<keyword evidence="2" id="KW-0812">Transmembrane</keyword>
<feature type="transmembrane region" description="Helical" evidence="2">
    <location>
        <begin position="308"/>
        <end position="326"/>
    </location>
</feature>
<gene>
    <name evidence="5" type="primary">LOC117574530</name>
</gene>